<evidence type="ECO:0000256" key="2">
    <source>
        <dbReference type="ARBA" id="ARBA00022676"/>
    </source>
</evidence>
<evidence type="ECO:0000259" key="5">
    <source>
        <dbReference type="Pfam" id="PF26168"/>
    </source>
</evidence>
<dbReference type="GO" id="GO:0035251">
    <property type="term" value="F:UDP-glucosyltransferase activity"/>
    <property type="evidence" value="ECO:0007669"/>
    <property type="project" value="TreeGrafter"/>
</dbReference>
<comment type="similarity">
    <text evidence="1">Belongs to the UDP-glycosyltransferase family.</text>
</comment>
<dbReference type="AlphaFoldDB" id="A0A427B002"/>
<dbReference type="PROSITE" id="PS00375">
    <property type="entry name" value="UDPGT"/>
    <property type="match status" value="1"/>
</dbReference>
<comment type="caution">
    <text evidence="6">The sequence shown here is derived from an EMBL/GenBank/DDBJ whole genome shotgun (WGS) entry which is preliminary data.</text>
</comment>
<feature type="domain" description="Glycosyltransferase N-terminal" evidence="5">
    <location>
        <begin position="172"/>
        <end position="404"/>
    </location>
</feature>
<gene>
    <name evidence="6" type="ORF">B296_00019052</name>
</gene>
<evidence type="ECO:0000256" key="3">
    <source>
        <dbReference type="ARBA" id="ARBA00022679"/>
    </source>
</evidence>
<dbReference type="EMBL" id="AMZH03000809">
    <property type="protein sequence ID" value="RRT81864.1"/>
    <property type="molecule type" value="Genomic_DNA"/>
</dbReference>
<evidence type="ECO:0000313" key="6">
    <source>
        <dbReference type="EMBL" id="RRT81864.1"/>
    </source>
</evidence>
<dbReference type="Proteomes" id="UP000287651">
    <property type="component" value="Unassembled WGS sequence"/>
</dbReference>
<keyword evidence="3" id="KW-0808">Transferase</keyword>
<dbReference type="Gene3D" id="3.40.50.2000">
    <property type="entry name" value="Glycogen Phosphorylase B"/>
    <property type="match status" value="2"/>
</dbReference>
<evidence type="ECO:0000256" key="1">
    <source>
        <dbReference type="ARBA" id="ARBA00009995"/>
    </source>
</evidence>
<proteinExistence type="inferred from homology"/>
<evidence type="ECO:0000256" key="4">
    <source>
        <dbReference type="SAM" id="Coils"/>
    </source>
</evidence>
<dbReference type="CDD" id="cd03784">
    <property type="entry name" value="GT1_Gtf-like"/>
    <property type="match status" value="1"/>
</dbReference>
<dbReference type="SUPFAM" id="SSF53756">
    <property type="entry name" value="UDP-Glycosyltransferase/glycogen phosphorylase"/>
    <property type="match status" value="1"/>
</dbReference>
<dbReference type="InterPro" id="IPR058980">
    <property type="entry name" value="Glyco_transf_N"/>
</dbReference>
<dbReference type="InterPro" id="IPR035595">
    <property type="entry name" value="UDP_glycos_trans_CS"/>
</dbReference>
<dbReference type="PANTHER" id="PTHR48047">
    <property type="entry name" value="GLYCOSYLTRANSFERASE"/>
    <property type="match status" value="1"/>
</dbReference>
<dbReference type="InterPro" id="IPR002213">
    <property type="entry name" value="UDP_glucos_trans"/>
</dbReference>
<dbReference type="Pfam" id="PF26168">
    <property type="entry name" value="Glyco_transf_N"/>
    <property type="match status" value="1"/>
</dbReference>
<dbReference type="Pfam" id="PF00201">
    <property type="entry name" value="UDPGT"/>
    <property type="match status" value="1"/>
</dbReference>
<organism evidence="6 7">
    <name type="scientific">Ensete ventricosum</name>
    <name type="common">Abyssinian banana</name>
    <name type="synonym">Musa ensete</name>
    <dbReference type="NCBI Taxonomy" id="4639"/>
    <lineage>
        <taxon>Eukaryota</taxon>
        <taxon>Viridiplantae</taxon>
        <taxon>Streptophyta</taxon>
        <taxon>Embryophyta</taxon>
        <taxon>Tracheophyta</taxon>
        <taxon>Spermatophyta</taxon>
        <taxon>Magnoliopsida</taxon>
        <taxon>Liliopsida</taxon>
        <taxon>Zingiberales</taxon>
        <taxon>Musaceae</taxon>
        <taxon>Ensete</taxon>
    </lineage>
</organism>
<accession>A0A427B002</accession>
<dbReference type="FunFam" id="3.40.50.2000:FF:000047">
    <property type="entry name" value="Glycosyltransferase"/>
    <property type="match status" value="1"/>
</dbReference>
<reference evidence="6 7" key="1">
    <citation type="journal article" date="2014" name="Agronomy (Basel)">
        <title>A Draft Genome Sequence for Ensete ventricosum, the Drought-Tolerant Tree Against Hunger.</title>
        <authorList>
            <person name="Harrison J."/>
            <person name="Moore K.A."/>
            <person name="Paszkiewicz K."/>
            <person name="Jones T."/>
            <person name="Grant M."/>
            <person name="Ambacheew D."/>
            <person name="Muzemil S."/>
            <person name="Studholme D.J."/>
        </authorList>
    </citation>
    <scope>NUCLEOTIDE SEQUENCE [LARGE SCALE GENOMIC DNA]</scope>
</reference>
<name>A0A427B002_ENSVE</name>
<protein>
    <recommendedName>
        <fullName evidence="5">Glycosyltransferase N-terminal domain-containing protein</fullName>
    </recommendedName>
</protein>
<keyword evidence="2" id="KW-0328">Glycosyltransferase</keyword>
<sequence length="650" mass="72242">MASLPLSFVGCRLPSKPPIHLAAASHRRAIEMGFWREMKESGDIYLVHLRVDIEQFFNERLLVDGAKDRDCSGSVDRDDRREAEEMRAAEEMAKKAMAVRGSSLMHMTALIEDKVYLKALPSSTEYDETRLVTETTQSRPRLPTTLYIHGKLLSAPFLLHSSSPLLPMDLHVFFLPFLAPGHMIPMVDLARVFAGRGVRSTIVTTTANVPLIQPTLDLANADDSLRHPIQILVLSFPSFESGTPLGHENLQAFNNPDITPEFTTAINMLEDPFKQLLQAHRPDGIVADIFYAWASGVAKDFGIPRLVFHGSNTFCTVVSGALRRLKLHESEHAFDVPGLPHRFQMTWSQLPEFITKPDDSMKRLGDGYRASYGMLVNSFYELESDYIDLVKKGSETKLWHVGPLSLHNQLAEEKAARGNTAWISSDECLTWLDSKKPRSVLYVCFGSLGQCTTTQLHEIALGLETSDHPFIWVVSNAGEPSEWLPERFEERVIGEGKGLLIRGWAPQLLILNHEAVGGFVTHCGWNSCLEGVSAGVPMVTWPLFAEQFINEKLVVDVLRVGIAVGATVCSNHKEKRALVKGEAIKKAVVELMGRSEEAESRRKRVEKLKELATKAVEGGGSSDTDMSYLLDELINLKAARLGNTVRCSTS</sequence>
<evidence type="ECO:0000313" key="7">
    <source>
        <dbReference type="Proteomes" id="UP000287651"/>
    </source>
</evidence>
<keyword evidence="4" id="KW-0175">Coiled coil</keyword>
<dbReference type="PANTHER" id="PTHR48047:SF45">
    <property type="entry name" value="SCOPOLETIN GLUCOSYLTRANSFERASE-LIKE"/>
    <property type="match status" value="1"/>
</dbReference>
<feature type="coiled-coil region" evidence="4">
    <location>
        <begin position="588"/>
        <end position="615"/>
    </location>
</feature>